<evidence type="ECO:0000313" key="3">
    <source>
        <dbReference type="Proteomes" id="UP001162483"/>
    </source>
</evidence>
<organism evidence="2 3">
    <name type="scientific">Staurois parvus</name>
    <dbReference type="NCBI Taxonomy" id="386267"/>
    <lineage>
        <taxon>Eukaryota</taxon>
        <taxon>Metazoa</taxon>
        <taxon>Chordata</taxon>
        <taxon>Craniata</taxon>
        <taxon>Vertebrata</taxon>
        <taxon>Euteleostomi</taxon>
        <taxon>Amphibia</taxon>
        <taxon>Batrachia</taxon>
        <taxon>Anura</taxon>
        <taxon>Neobatrachia</taxon>
        <taxon>Ranoidea</taxon>
        <taxon>Ranidae</taxon>
        <taxon>Staurois</taxon>
    </lineage>
</organism>
<feature type="compositionally biased region" description="Polar residues" evidence="1">
    <location>
        <begin position="37"/>
        <end position="50"/>
    </location>
</feature>
<evidence type="ECO:0000313" key="2">
    <source>
        <dbReference type="EMBL" id="CAI9538734.1"/>
    </source>
</evidence>
<protein>
    <recommendedName>
        <fullName evidence="4">Distal-less homeobox protein 4b</fullName>
    </recommendedName>
</protein>
<evidence type="ECO:0008006" key="4">
    <source>
        <dbReference type="Google" id="ProtNLM"/>
    </source>
</evidence>
<feature type="non-terminal residue" evidence="2">
    <location>
        <position position="50"/>
    </location>
</feature>
<dbReference type="EMBL" id="CATNWA010000967">
    <property type="protein sequence ID" value="CAI9538734.1"/>
    <property type="molecule type" value="Genomic_DNA"/>
</dbReference>
<dbReference type="Proteomes" id="UP001162483">
    <property type="component" value="Unassembled WGS sequence"/>
</dbReference>
<keyword evidence="3" id="KW-1185">Reference proteome</keyword>
<sequence length="50" mass="5479">MEGHTAPYHKMEPTNSVRRPEKWHMAQGGGGGSSNGRPYSTLSQNGTHQQ</sequence>
<comment type="caution">
    <text evidence="2">The sequence shown here is derived from an EMBL/GenBank/DDBJ whole genome shotgun (WGS) entry which is preliminary data.</text>
</comment>
<proteinExistence type="predicted"/>
<name>A0ABN9ART6_9NEOB</name>
<feature type="region of interest" description="Disordered" evidence="1">
    <location>
        <begin position="1"/>
        <end position="50"/>
    </location>
</feature>
<gene>
    <name evidence="2" type="ORF">SPARVUS_LOCUS1479141</name>
</gene>
<evidence type="ECO:0000256" key="1">
    <source>
        <dbReference type="SAM" id="MobiDB-lite"/>
    </source>
</evidence>
<reference evidence="2" key="1">
    <citation type="submission" date="2023-05" db="EMBL/GenBank/DDBJ databases">
        <authorList>
            <person name="Stuckert A."/>
        </authorList>
    </citation>
    <scope>NUCLEOTIDE SEQUENCE</scope>
</reference>
<accession>A0ABN9ART6</accession>